<comment type="similarity">
    <text evidence="1">Belongs to the LysR transcriptional regulatory family.</text>
</comment>
<keyword evidence="4" id="KW-0804">Transcription</keyword>
<comment type="caution">
    <text evidence="6">The sequence shown here is derived from an EMBL/GenBank/DDBJ whole genome shotgun (WGS) entry which is preliminary data.</text>
</comment>
<keyword evidence="7" id="KW-1185">Reference proteome</keyword>
<sequence>MNNVLRQLDLNLLVTLDALLVEHNVTRAAARLNLAQPTVSVQLARLRDFFDDPLLLPGPRGMRPTARADALREPLRQALAVLAQAVAPVGAFEPAQSSQTWRVAAFDYGEYTALLPALAGLHQRAPATRLAVVQAAPTRVAKKAEQGDIDLAFLTNAEAPPDLRRRPLFTETYVLVGRAGHPSLISPPTLEQFCALEHVVVSPEGGGFEGETDKALAARGVARRVVLSVPHFLFLNAVLANTDLVAMVPSRLVSGNMALQVTVPPVAIPGFEMLMLWPERVHRDPAHQWLREHIANSINRERDSVLSRSAIPAGRP</sequence>
<evidence type="ECO:0000259" key="5">
    <source>
        <dbReference type="PROSITE" id="PS50931"/>
    </source>
</evidence>
<evidence type="ECO:0000256" key="2">
    <source>
        <dbReference type="ARBA" id="ARBA00023015"/>
    </source>
</evidence>
<evidence type="ECO:0000313" key="6">
    <source>
        <dbReference type="EMBL" id="PWF24701.1"/>
    </source>
</evidence>
<evidence type="ECO:0000313" key="7">
    <source>
        <dbReference type="Proteomes" id="UP000245212"/>
    </source>
</evidence>
<dbReference type="SUPFAM" id="SSF46785">
    <property type="entry name" value="Winged helix' DNA-binding domain"/>
    <property type="match status" value="1"/>
</dbReference>
<gene>
    <name evidence="6" type="ORF">DD235_00435</name>
</gene>
<dbReference type="PROSITE" id="PS50931">
    <property type="entry name" value="HTH_LYSR"/>
    <property type="match status" value="1"/>
</dbReference>
<dbReference type="InterPro" id="IPR050389">
    <property type="entry name" value="LysR-type_TF"/>
</dbReference>
<accession>A0A2V1K0Q8</accession>
<evidence type="ECO:0000256" key="1">
    <source>
        <dbReference type="ARBA" id="ARBA00009437"/>
    </source>
</evidence>
<organism evidence="6 7">
    <name type="scientific">Corticimicrobacter populi</name>
    <dbReference type="NCBI Taxonomy" id="2175229"/>
    <lineage>
        <taxon>Bacteria</taxon>
        <taxon>Pseudomonadati</taxon>
        <taxon>Pseudomonadota</taxon>
        <taxon>Betaproteobacteria</taxon>
        <taxon>Burkholderiales</taxon>
        <taxon>Alcaligenaceae</taxon>
        <taxon>Corticimicrobacter</taxon>
    </lineage>
</organism>
<keyword evidence="3" id="KW-0238">DNA-binding</keyword>
<dbReference type="InterPro" id="IPR000847">
    <property type="entry name" value="LysR_HTH_N"/>
</dbReference>
<dbReference type="Gene3D" id="1.10.10.10">
    <property type="entry name" value="Winged helix-like DNA-binding domain superfamily/Winged helix DNA-binding domain"/>
    <property type="match status" value="1"/>
</dbReference>
<dbReference type="PANTHER" id="PTHR30118">
    <property type="entry name" value="HTH-TYPE TRANSCRIPTIONAL REGULATOR LEUO-RELATED"/>
    <property type="match status" value="1"/>
</dbReference>
<dbReference type="Proteomes" id="UP000245212">
    <property type="component" value="Unassembled WGS sequence"/>
</dbReference>
<keyword evidence="2" id="KW-0805">Transcription regulation</keyword>
<name>A0A2V1K0Q8_9BURK</name>
<dbReference type="InterPro" id="IPR036390">
    <property type="entry name" value="WH_DNA-bd_sf"/>
</dbReference>
<protein>
    <submittedName>
        <fullName evidence="6">LysR family transcriptional regulator</fullName>
    </submittedName>
</protein>
<proteinExistence type="inferred from homology"/>
<dbReference type="SUPFAM" id="SSF53850">
    <property type="entry name" value="Periplasmic binding protein-like II"/>
    <property type="match status" value="1"/>
</dbReference>
<evidence type="ECO:0000256" key="3">
    <source>
        <dbReference type="ARBA" id="ARBA00023125"/>
    </source>
</evidence>
<evidence type="ECO:0000256" key="4">
    <source>
        <dbReference type="ARBA" id="ARBA00023163"/>
    </source>
</evidence>
<reference evidence="7" key="1">
    <citation type="submission" date="2018-05" db="EMBL/GenBank/DDBJ databases">
        <authorList>
            <person name="Li Y."/>
        </authorList>
    </citation>
    <scope>NUCLEOTIDE SEQUENCE [LARGE SCALE GENOMIC DNA]</scope>
    <source>
        <strain evidence="7">3d-2-2</strain>
    </source>
</reference>
<feature type="domain" description="HTH lysR-type" evidence="5">
    <location>
        <begin position="8"/>
        <end position="65"/>
    </location>
</feature>
<dbReference type="RefSeq" id="WP_109060106.1">
    <property type="nucleotide sequence ID" value="NZ_QETA01000001.1"/>
</dbReference>
<dbReference type="InterPro" id="IPR036388">
    <property type="entry name" value="WH-like_DNA-bd_sf"/>
</dbReference>
<dbReference type="GO" id="GO:0003677">
    <property type="term" value="F:DNA binding"/>
    <property type="evidence" value="ECO:0007669"/>
    <property type="project" value="UniProtKB-KW"/>
</dbReference>
<dbReference type="GO" id="GO:0003700">
    <property type="term" value="F:DNA-binding transcription factor activity"/>
    <property type="evidence" value="ECO:0007669"/>
    <property type="project" value="InterPro"/>
</dbReference>
<dbReference type="Pfam" id="PF03466">
    <property type="entry name" value="LysR_substrate"/>
    <property type="match status" value="1"/>
</dbReference>
<dbReference type="AlphaFoldDB" id="A0A2V1K0Q8"/>
<dbReference type="EMBL" id="QETA01000001">
    <property type="protein sequence ID" value="PWF24701.1"/>
    <property type="molecule type" value="Genomic_DNA"/>
</dbReference>
<dbReference type="PANTHER" id="PTHR30118:SF15">
    <property type="entry name" value="TRANSCRIPTIONAL REGULATORY PROTEIN"/>
    <property type="match status" value="1"/>
</dbReference>
<dbReference type="InterPro" id="IPR005119">
    <property type="entry name" value="LysR_subst-bd"/>
</dbReference>
<dbReference type="Gene3D" id="3.40.190.10">
    <property type="entry name" value="Periplasmic binding protein-like II"/>
    <property type="match status" value="2"/>
</dbReference>
<dbReference type="Pfam" id="PF00126">
    <property type="entry name" value="HTH_1"/>
    <property type="match status" value="1"/>
</dbReference>